<feature type="domain" description="Apple" evidence="10">
    <location>
        <begin position="331"/>
        <end position="427"/>
    </location>
</feature>
<evidence type="ECO:0000256" key="4">
    <source>
        <dbReference type="ARBA" id="ARBA00023180"/>
    </source>
</evidence>
<dbReference type="Pfam" id="PF08276">
    <property type="entry name" value="PAN_2"/>
    <property type="match status" value="1"/>
</dbReference>
<dbReference type="GO" id="GO:0004674">
    <property type="term" value="F:protein serine/threonine kinase activity"/>
    <property type="evidence" value="ECO:0007669"/>
    <property type="project" value="UniProtKB-EC"/>
</dbReference>
<dbReference type="Proteomes" id="UP001188597">
    <property type="component" value="Unassembled WGS sequence"/>
</dbReference>
<keyword evidence="4" id="KW-0325">Glycoprotein</keyword>
<gene>
    <name evidence="11" type="ORF">RJ639_002815</name>
</gene>
<feature type="domain" description="EGF-like" evidence="8">
    <location>
        <begin position="273"/>
        <end position="313"/>
    </location>
</feature>
<dbReference type="Gene3D" id="2.90.10.10">
    <property type="entry name" value="Bulb-type lectin domain"/>
    <property type="match status" value="1"/>
</dbReference>
<keyword evidence="7" id="KW-0245">EGF-like domain</keyword>
<evidence type="ECO:0000256" key="5">
    <source>
        <dbReference type="ARBA" id="ARBA00047899"/>
    </source>
</evidence>
<dbReference type="SMART" id="SM00108">
    <property type="entry name" value="B_lectin"/>
    <property type="match status" value="1"/>
</dbReference>
<evidence type="ECO:0000256" key="3">
    <source>
        <dbReference type="ARBA" id="ARBA00023157"/>
    </source>
</evidence>
<dbReference type="InterPro" id="IPR003609">
    <property type="entry name" value="Pan_app"/>
</dbReference>
<dbReference type="SUPFAM" id="SSF51110">
    <property type="entry name" value="alpha-D-mannose-specific plant lectins"/>
    <property type="match status" value="1"/>
</dbReference>
<dbReference type="InterPro" id="IPR000858">
    <property type="entry name" value="S_locus_glycoprot_dom"/>
</dbReference>
<evidence type="ECO:0000256" key="7">
    <source>
        <dbReference type="PROSITE-ProRule" id="PRU00076"/>
    </source>
</evidence>
<evidence type="ECO:0000256" key="2">
    <source>
        <dbReference type="ARBA" id="ARBA00022729"/>
    </source>
</evidence>
<dbReference type="GO" id="GO:0048544">
    <property type="term" value="P:recognition of pollen"/>
    <property type="evidence" value="ECO:0007669"/>
    <property type="project" value="InterPro"/>
</dbReference>
<dbReference type="Pfam" id="PF04788">
    <property type="entry name" value="DUF620"/>
    <property type="match status" value="1"/>
</dbReference>
<dbReference type="PROSITE" id="PS50948">
    <property type="entry name" value="PAN"/>
    <property type="match status" value="1"/>
</dbReference>
<comment type="caution">
    <text evidence="7">Lacks conserved residue(s) required for the propagation of feature annotation.</text>
</comment>
<organism evidence="11 12">
    <name type="scientific">Escallonia herrerae</name>
    <dbReference type="NCBI Taxonomy" id="1293975"/>
    <lineage>
        <taxon>Eukaryota</taxon>
        <taxon>Viridiplantae</taxon>
        <taxon>Streptophyta</taxon>
        <taxon>Embryophyta</taxon>
        <taxon>Tracheophyta</taxon>
        <taxon>Spermatophyta</taxon>
        <taxon>Magnoliopsida</taxon>
        <taxon>eudicotyledons</taxon>
        <taxon>Gunneridae</taxon>
        <taxon>Pentapetalae</taxon>
        <taxon>asterids</taxon>
        <taxon>campanulids</taxon>
        <taxon>Escalloniales</taxon>
        <taxon>Escalloniaceae</taxon>
        <taxon>Escallonia</taxon>
    </lineage>
</organism>
<dbReference type="Pfam" id="PF01453">
    <property type="entry name" value="B_lectin"/>
    <property type="match status" value="1"/>
</dbReference>
<dbReference type="FunFam" id="2.90.10.10:FF:000005">
    <property type="entry name" value="G-type lectin S-receptor-like serine/threonine-protein kinase"/>
    <property type="match status" value="1"/>
</dbReference>
<accession>A0AA89AXX0</accession>
<sequence length="497" mass="56036">MCWWQQYCAATDIMTRNNPLSDSQNQTLVSAGKTFQLGFFTPDGSSRKYRYVGIWYCVDPKTVVWVANRDRPLSDSIGVLEIAKDGNLELLDGSRNSYFSTNLESSGSQASRSSRTVRLSDDGNLVLLEDENRIWQSFVNQVTDTFIPGMSMDDNLKLTSWISRVDPAEGSFTFQQDQEGNNNRFSILKRSTPYWKSGESSRFAPSQMFDSAVYLLTRYNKYRNVSLLGNSSFQPLVPDIYNTTRLVMNYSGQIQYFSWDNTTTQWILHWSEPKDGCSVYDTCGKFAICGTSIETNNSRSCKCLPGFQPSSPDNWKSTDFSNGCTRESSICKNDTFLNLTMMKVGVPDSFSEAESEQNCRVECLATCQCQAYSVIARNDSNRQRGSRSPAKTENRSQTCFFWIMDLIDLRKGYASADGGHNLSVRVAVYDLGTDGPKQVEGPRRKRVSLPQKPVIIFAVGLDPKSTVRLFEKAQCLGEKQMGDEDCFVLKVAQTGRR</sequence>
<proteinExistence type="predicted"/>
<keyword evidence="3" id="KW-1015">Disulfide bond</keyword>
<dbReference type="InterPro" id="IPR001480">
    <property type="entry name" value="Bulb-type_lectin_dom"/>
</dbReference>
<dbReference type="AlphaFoldDB" id="A0AA89AXX0"/>
<evidence type="ECO:0000256" key="6">
    <source>
        <dbReference type="ARBA" id="ARBA00048679"/>
    </source>
</evidence>
<evidence type="ECO:0000256" key="1">
    <source>
        <dbReference type="ARBA" id="ARBA00012513"/>
    </source>
</evidence>
<evidence type="ECO:0000313" key="12">
    <source>
        <dbReference type="Proteomes" id="UP001188597"/>
    </source>
</evidence>
<keyword evidence="12" id="KW-1185">Reference proteome</keyword>
<dbReference type="PANTHER" id="PTHR32444:SF235">
    <property type="entry name" value="OS01G0783900 PROTEIN"/>
    <property type="match status" value="1"/>
</dbReference>
<dbReference type="PROSITE" id="PS50026">
    <property type="entry name" value="EGF_3"/>
    <property type="match status" value="1"/>
</dbReference>
<dbReference type="CDD" id="cd00028">
    <property type="entry name" value="B_lectin"/>
    <property type="match status" value="1"/>
</dbReference>
<evidence type="ECO:0000313" key="11">
    <source>
        <dbReference type="EMBL" id="KAK3018673.1"/>
    </source>
</evidence>
<keyword evidence="2" id="KW-0732">Signal</keyword>
<dbReference type="InterPro" id="IPR006873">
    <property type="entry name" value="DUF620"/>
</dbReference>
<evidence type="ECO:0000259" key="10">
    <source>
        <dbReference type="PROSITE" id="PS50948"/>
    </source>
</evidence>
<dbReference type="PANTHER" id="PTHR32444">
    <property type="entry name" value="BULB-TYPE LECTIN DOMAIN-CONTAINING PROTEIN"/>
    <property type="match status" value="1"/>
</dbReference>
<dbReference type="InterPro" id="IPR036426">
    <property type="entry name" value="Bulb-type_lectin_dom_sf"/>
</dbReference>
<reference evidence="11" key="1">
    <citation type="submission" date="2022-12" db="EMBL/GenBank/DDBJ databases">
        <title>Draft genome assemblies for two species of Escallonia (Escalloniales).</title>
        <authorList>
            <person name="Chanderbali A."/>
            <person name="Dervinis C."/>
            <person name="Anghel I."/>
            <person name="Soltis D."/>
            <person name="Soltis P."/>
            <person name="Zapata F."/>
        </authorList>
    </citation>
    <scope>NUCLEOTIDE SEQUENCE</scope>
    <source>
        <strain evidence="11">UCBG64.0493</strain>
        <tissue evidence="11">Leaf</tissue>
    </source>
</reference>
<comment type="catalytic activity">
    <reaction evidence="5">
        <text>L-threonyl-[protein] + ATP = O-phospho-L-threonyl-[protein] + ADP + H(+)</text>
        <dbReference type="Rhea" id="RHEA:46608"/>
        <dbReference type="Rhea" id="RHEA-COMP:11060"/>
        <dbReference type="Rhea" id="RHEA-COMP:11605"/>
        <dbReference type="ChEBI" id="CHEBI:15378"/>
        <dbReference type="ChEBI" id="CHEBI:30013"/>
        <dbReference type="ChEBI" id="CHEBI:30616"/>
        <dbReference type="ChEBI" id="CHEBI:61977"/>
        <dbReference type="ChEBI" id="CHEBI:456216"/>
        <dbReference type="EC" id="2.7.11.1"/>
    </reaction>
</comment>
<comment type="catalytic activity">
    <reaction evidence="6">
        <text>L-seryl-[protein] + ATP = O-phospho-L-seryl-[protein] + ADP + H(+)</text>
        <dbReference type="Rhea" id="RHEA:17989"/>
        <dbReference type="Rhea" id="RHEA-COMP:9863"/>
        <dbReference type="Rhea" id="RHEA-COMP:11604"/>
        <dbReference type="ChEBI" id="CHEBI:15378"/>
        <dbReference type="ChEBI" id="CHEBI:29999"/>
        <dbReference type="ChEBI" id="CHEBI:30616"/>
        <dbReference type="ChEBI" id="CHEBI:83421"/>
        <dbReference type="ChEBI" id="CHEBI:456216"/>
        <dbReference type="EC" id="2.7.11.1"/>
    </reaction>
</comment>
<dbReference type="Pfam" id="PF00954">
    <property type="entry name" value="S_locus_glycop"/>
    <property type="match status" value="1"/>
</dbReference>
<feature type="domain" description="Bulb-type lectin" evidence="9">
    <location>
        <begin position="11"/>
        <end position="140"/>
    </location>
</feature>
<dbReference type="EMBL" id="JAVXUP010000924">
    <property type="protein sequence ID" value="KAK3018673.1"/>
    <property type="molecule type" value="Genomic_DNA"/>
</dbReference>
<dbReference type="PROSITE" id="PS50927">
    <property type="entry name" value="BULB_LECTIN"/>
    <property type="match status" value="1"/>
</dbReference>
<dbReference type="InterPro" id="IPR000742">
    <property type="entry name" value="EGF"/>
</dbReference>
<evidence type="ECO:0000259" key="8">
    <source>
        <dbReference type="PROSITE" id="PS50026"/>
    </source>
</evidence>
<dbReference type="EC" id="2.7.11.1" evidence="1"/>
<protein>
    <recommendedName>
        <fullName evidence="1">non-specific serine/threonine protein kinase</fullName>
        <ecNumber evidence="1">2.7.11.1</ecNumber>
    </recommendedName>
</protein>
<name>A0AA89AXX0_9ASTE</name>
<evidence type="ECO:0000259" key="9">
    <source>
        <dbReference type="PROSITE" id="PS50927"/>
    </source>
</evidence>
<comment type="caution">
    <text evidence="11">The sequence shown here is derived from an EMBL/GenBank/DDBJ whole genome shotgun (WGS) entry which is preliminary data.</text>
</comment>